<evidence type="ECO:0000256" key="7">
    <source>
        <dbReference type="ARBA" id="ARBA00022989"/>
    </source>
</evidence>
<dbReference type="GO" id="GO:0005886">
    <property type="term" value="C:plasma membrane"/>
    <property type="evidence" value="ECO:0007669"/>
    <property type="project" value="UniProtKB-SubCell"/>
</dbReference>
<evidence type="ECO:0000256" key="4">
    <source>
        <dbReference type="ARBA" id="ARBA00022475"/>
    </source>
</evidence>
<accession>S3MRA6</accession>
<feature type="transmembrane region" description="Helical" evidence="10">
    <location>
        <begin position="175"/>
        <end position="197"/>
    </location>
</feature>
<dbReference type="PRINTS" id="PR00812">
    <property type="entry name" value="BCTERIALGSPF"/>
</dbReference>
<keyword evidence="3 9" id="KW-0813">Transport</keyword>
<evidence type="ECO:0000256" key="5">
    <source>
        <dbReference type="ARBA" id="ARBA00022519"/>
    </source>
</evidence>
<evidence type="ECO:0000313" key="13">
    <source>
        <dbReference type="Proteomes" id="UP000014568"/>
    </source>
</evidence>
<dbReference type="Gene3D" id="1.20.81.30">
    <property type="entry name" value="Type II secretion system (T2SS), domain F"/>
    <property type="match status" value="2"/>
</dbReference>
<evidence type="ECO:0000256" key="1">
    <source>
        <dbReference type="ARBA" id="ARBA00004429"/>
    </source>
</evidence>
<feature type="domain" description="Type II secretion system protein GspF" evidence="11">
    <location>
        <begin position="280"/>
        <end position="401"/>
    </location>
</feature>
<dbReference type="PROSITE" id="PS00874">
    <property type="entry name" value="T2SP_F"/>
    <property type="match status" value="1"/>
</dbReference>
<organism evidence="12 13">
    <name type="scientific">Acinetobacter rudis CIP 110305</name>
    <dbReference type="NCBI Taxonomy" id="421052"/>
    <lineage>
        <taxon>Bacteria</taxon>
        <taxon>Pseudomonadati</taxon>
        <taxon>Pseudomonadota</taxon>
        <taxon>Gammaproteobacteria</taxon>
        <taxon>Moraxellales</taxon>
        <taxon>Moraxellaceae</taxon>
        <taxon>Acinetobacter</taxon>
    </lineage>
</organism>
<dbReference type="InterPro" id="IPR042094">
    <property type="entry name" value="T2SS_GspF_sf"/>
</dbReference>
<dbReference type="Proteomes" id="UP000014568">
    <property type="component" value="Unassembled WGS sequence"/>
</dbReference>
<evidence type="ECO:0000259" key="11">
    <source>
        <dbReference type="Pfam" id="PF00482"/>
    </source>
</evidence>
<protein>
    <submittedName>
        <fullName evidence="12">Type IV pilus assembly protein PilC</fullName>
    </submittedName>
</protein>
<evidence type="ECO:0000256" key="3">
    <source>
        <dbReference type="ARBA" id="ARBA00022448"/>
    </source>
</evidence>
<reference evidence="12 13" key="1">
    <citation type="submission" date="2013-06" db="EMBL/GenBank/DDBJ databases">
        <title>The Genome Sequence of Acinetobacter rudis CIP 110305.</title>
        <authorList>
            <consortium name="The Broad Institute Genome Sequencing Platform"/>
            <consortium name="The Broad Institute Genome Sequencing Center for Infectious Disease"/>
            <person name="Cerqueira G."/>
            <person name="Feldgarden M."/>
            <person name="Courvalin P."/>
            <person name="Perichon B."/>
            <person name="Grillot-Courvalin C."/>
            <person name="Clermont D."/>
            <person name="Rocha E."/>
            <person name="Yoon E.-J."/>
            <person name="Nemec A."/>
            <person name="Young S.K."/>
            <person name="Zeng Q."/>
            <person name="Gargeya S."/>
            <person name="Fitzgerald M."/>
            <person name="Abouelleil A."/>
            <person name="Alvarado L."/>
            <person name="Berlin A.M."/>
            <person name="Chapman S.B."/>
            <person name="Dewar J."/>
            <person name="Goldberg J."/>
            <person name="Griggs A."/>
            <person name="Gujja S."/>
            <person name="Hansen M."/>
            <person name="Howarth C."/>
            <person name="Imamovic A."/>
            <person name="Larimer J."/>
            <person name="McCowan C."/>
            <person name="Murphy C."/>
            <person name="Pearson M."/>
            <person name="Priest M."/>
            <person name="Roberts A."/>
            <person name="Saif S."/>
            <person name="Shea T."/>
            <person name="Sykes S."/>
            <person name="Wortman J."/>
            <person name="Nusbaum C."/>
            <person name="Birren B."/>
        </authorList>
    </citation>
    <scope>NUCLEOTIDE SEQUENCE [LARGE SCALE GENOMIC DNA]</scope>
    <source>
        <strain evidence="12 13">CIP 110305</strain>
    </source>
</reference>
<keyword evidence="13" id="KW-1185">Reference proteome</keyword>
<dbReference type="HOGENOM" id="CLU_035032_2_1_6"/>
<keyword evidence="6 9" id="KW-0812">Transmembrane</keyword>
<evidence type="ECO:0000256" key="2">
    <source>
        <dbReference type="ARBA" id="ARBA00005745"/>
    </source>
</evidence>
<dbReference type="STRING" id="632955.GCA_000829675_01502"/>
<comment type="subcellular location">
    <subcellularLocation>
        <location evidence="1 9">Cell inner membrane</location>
        <topology evidence="1 9">Multi-pass membrane protein</topology>
    </subcellularLocation>
</comment>
<dbReference type="PANTHER" id="PTHR30012:SF7">
    <property type="entry name" value="PROTEIN TRANSPORT PROTEIN HOFC HOMOLOG"/>
    <property type="match status" value="1"/>
</dbReference>
<keyword evidence="7 10" id="KW-1133">Transmembrane helix</keyword>
<dbReference type="Pfam" id="PF00482">
    <property type="entry name" value="T2SSF"/>
    <property type="match status" value="2"/>
</dbReference>
<sequence>MNKTQSVRTRTYRYKGYNAQGQHVSGELCCPSLQLAKIQLRRQGIHLKKIQTIARLPHRRILNISSIKSTEIHLFTRQLATLLKANIALSQALELICSGLQHQRMQQLLQKLKNQVEGGQRFSQALTQQKQYFDTLYVALIQIGEQSGSLDIMLDRMACYQEKTERLKQKIKKALWYPLLISCVALCVSFILILKVVPIFRELFTSFSAELPLFTQWILNLSSWLQTYCLYLLSLIMVILSITRYGYQHSPKLRLLLERHWLKLPIFGDLLSKSIIARYYRTLATTFAAGVPLLEALEYTAAVSNNTLYQNAVIKIRDDVARGQQLHVAMRSSQLFPHMAVQMVQIGEESGALTEMLDNIAERFETEVAHTVEGLSTLLEPCLLIFLSLIVGSLVVAMYLPIFKMGSII</sequence>
<dbReference type="FunFam" id="1.20.81.30:FF:000001">
    <property type="entry name" value="Type II secretion system protein F"/>
    <property type="match status" value="2"/>
</dbReference>
<dbReference type="RefSeq" id="WP_016657801.1">
    <property type="nucleotide sequence ID" value="NZ_KE340355.1"/>
</dbReference>
<dbReference type="GO" id="GO:0015628">
    <property type="term" value="P:protein secretion by the type II secretion system"/>
    <property type="evidence" value="ECO:0007669"/>
    <property type="project" value="TreeGrafter"/>
</dbReference>
<dbReference type="InterPro" id="IPR001992">
    <property type="entry name" value="T2SS_GspF/T4SS_PilC_CS"/>
</dbReference>
<keyword evidence="8 10" id="KW-0472">Membrane</keyword>
<evidence type="ECO:0000313" key="12">
    <source>
        <dbReference type="EMBL" id="EPF70415.1"/>
    </source>
</evidence>
<name>S3MRA6_9GAMM</name>
<dbReference type="PATRIC" id="fig|421052.3.peg.3373"/>
<keyword evidence="4" id="KW-1003">Cell membrane</keyword>
<dbReference type="eggNOG" id="COG1459">
    <property type="taxonomic scope" value="Bacteria"/>
</dbReference>
<dbReference type="EMBL" id="ATGI01000038">
    <property type="protein sequence ID" value="EPF70415.1"/>
    <property type="molecule type" value="Genomic_DNA"/>
</dbReference>
<evidence type="ECO:0000256" key="9">
    <source>
        <dbReference type="RuleBase" id="RU003923"/>
    </source>
</evidence>
<gene>
    <name evidence="12" type="ORF">F945_03441</name>
</gene>
<feature type="domain" description="Type II secretion system protein GspF" evidence="11">
    <location>
        <begin position="75"/>
        <end position="198"/>
    </location>
</feature>
<evidence type="ECO:0000256" key="8">
    <source>
        <dbReference type="ARBA" id="ARBA00023136"/>
    </source>
</evidence>
<dbReference type="PANTHER" id="PTHR30012">
    <property type="entry name" value="GENERAL SECRETION PATHWAY PROTEIN"/>
    <property type="match status" value="1"/>
</dbReference>
<dbReference type="AlphaFoldDB" id="S3MRA6"/>
<comment type="similarity">
    <text evidence="2 9">Belongs to the GSP F family.</text>
</comment>
<feature type="transmembrane region" description="Helical" evidence="10">
    <location>
        <begin position="383"/>
        <end position="403"/>
    </location>
</feature>
<keyword evidence="5" id="KW-0997">Cell inner membrane</keyword>
<dbReference type="InterPro" id="IPR003004">
    <property type="entry name" value="GspF/PilC"/>
</dbReference>
<feature type="transmembrane region" description="Helical" evidence="10">
    <location>
        <begin position="217"/>
        <end position="240"/>
    </location>
</feature>
<comment type="caution">
    <text evidence="12">The sequence shown here is derived from an EMBL/GenBank/DDBJ whole genome shotgun (WGS) entry which is preliminary data.</text>
</comment>
<proteinExistence type="inferred from homology"/>
<dbReference type="InterPro" id="IPR018076">
    <property type="entry name" value="T2SS_GspF_dom"/>
</dbReference>
<evidence type="ECO:0000256" key="6">
    <source>
        <dbReference type="ARBA" id="ARBA00022692"/>
    </source>
</evidence>
<evidence type="ECO:0000256" key="10">
    <source>
        <dbReference type="SAM" id="Phobius"/>
    </source>
</evidence>
<dbReference type="OrthoDB" id="9805682at2"/>